<dbReference type="SMART" id="SM00233">
    <property type="entry name" value="PH"/>
    <property type="match status" value="1"/>
</dbReference>
<dbReference type="AlphaFoldDB" id="A0AAV7JFH4"/>
<dbReference type="Gene3D" id="1.20.900.10">
    <property type="entry name" value="Dbl homology (DH) domain"/>
    <property type="match status" value="1"/>
</dbReference>
<keyword evidence="6" id="KW-1185">Reference proteome</keyword>
<dbReference type="InterPro" id="IPR001849">
    <property type="entry name" value="PH_domain"/>
</dbReference>
<feature type="compositionally biased region" description="Basic and acidic residues" evidence="1">
    <location>
        <begin position="1056"/>
        <end position="1070"/>
    </location>
</feature>
<gene>
    <name evidence="5" type="ORF">LOD99_8697</name>
</gene>
<dbReference type="Proteomes" id="UP001165289">
    <property type="component" value="Unassembled WGS sequence"/>
</dbReference>
<sequence>MSTEVSRSNGSKRSLQRILSFPKNVETSTKSATNSHFYKDISPPPSPTTGERKQYNAPTHSEQLDIAPMEQIDRPASANSHHYINHNSPGSPLKRVGSCSTEDILISGSAVDVNRVDSFAISSLPVHSHSELHLSSYNQKTWNNPFYELINTEERYVQDLKEIVTGYLTVLENAVNSDPNFNLNLNVLFSNIRTLYDFHIEFLDDIRQVEMLRNVAECFLQRKQQFINEYTIYCNNYPNACEILKDINFNHDLKIISNFKICQQSLGHMLPLSAYLLKPVQRVLKYPLLLKAMLKDAFTVNYSHFAVNGYQEMKTALDCMSEVSEEINLMKRKHELTLRVNEIQSMLVGWNGQDLNSFGQLLLEDQLKIKGYRKERNVFLFEKLFLVTKMEDEQYTQPMYIPVNNLMLLEAPKEGNSYLRVYEQKNASNYFLIEFSNANVRKEWANTIKDLIVSSSSGLPENHRKRILEACQSINQDVLCQTEHIPHNNKFRDLASIKKRFRYRAKPKRQQQSTPIADNAPRMRHSATFSPNSISPRNTHRHKRLSDATNYDTQYLENEIRISDNSLEVSNISIAASDTSLITIPCDESFPVLSDSLESGENSRIIDEPASMENSTSNCSLTGEQNGLFNKSPSRKGAIRRKSNTYLNKKLSATFSATSTEDEFGICQGEAKLRRRHTDKEIHPDILDALNQLDEFKPLQSEMNDTHPAKSEESDSSDGSKIGFNSPEYFKQRIHNLRDDGERKRSRIMDFEEGQTQYDTALDFTSPDPSFTSAQNQPMPSPKYKNTPSVNRNKMTRRGQISRSTSNAKKRLFLEDKQFNPDPSSLNTTPQVQLKHYFGKEIGELSFTSTQSSDDYYIGRERDYITNAKKFNTVRQKKSSLNSLFGDPDDSKVIRRILSLPQPCRLSNLFDSPIRNTDKDIENSNYDSSAELEVNVLENSVKNEPIIPLLNTNKKLPKAAPESSELPKTRVLLDGPPSDSSDNDSIHSIPTENMPETVTTPEEFIQASILDDYVQTLKKENYEQSLKTEQFTEVLKQDDFLQTLKPENFSPSPKAENIKEDSAQISKSEKFSQTSTPVKTTSNYEISNDLSTSQLDEYPSKPIIRHTNQPKLSPSHQNEPQVQSSNYRTEVLQFVFVGSISIIIAINFLYEVFCSVK</sequence>
<feature type="transmembrane region" description="Helical" evidence="2">
    <location>
        <begin position="1131"/>
        <end position="1150"/>
    </location>
</feature>
<feature type="domain" description="PH" evidence="3">
    <location>
        <begin position="354"/>
        <end position="453"/>
    </location>
</feature>
<feature type="compositionally biased region" description="Polar residues" evidence="1">
    <location>
        <begin position="767"/>
        <end position="791"/>
    </location>
</feature>
<reference evidence="5 6" key="1">
    <citation type="journal article" date="2023" name="BMC Biol.">
        <title>The compact genome of the sponge Oopsacas minuta (Hexactinellida) is lacking key metazoan core genes.</title>
        <authorList>
            <person name="Santini S."/>
            <person name="Schenkelaars Q."/>
            <person name="Jourda C."/>
            <person name="Duchesne M."/>
            <person name="Belahbib H."/>
            <person name="Rocher C."/>
            <person name="Selva M."/>
            <person name="Riesgo A."/>
            <person name="Vervoort M."/>
            <person name="Leys S.P."/>
            <person name="Kodjabachian L."/>
            <person name="Le Bivic A."/>
            <person name="Borchiellini C."/>
            <person name="Claverie J.M."/>
            <person name="Renard E."/>
        </authorList>
    </citation>
    <scope>NUCLEOTIDE SEQUENCE [LARGE SCALE GENOMIC DNA]</scope>
    <source>
        <strain evidence="5">SPO-2</strain>
    </source>
</reference>
<dbReference type="Pfam" id="PF00621">
    <property type="entry name" value="RhoGEF"/>
    <property type="match status" value="1"/>
</dbReference>
<organism evidence="5 6">
    <name type="scientific">Oopsacas minuta</name>
    <dbReference type="NCBI Taxonomy" id="111878"/>
    <lineage>
        <taxon>Eukaryota</taxon>
        <taxon>Metazoa</taxon>
        <taxon>Porifera</taxon>
        <taxon>Hexactinellida</taxon>
        <taxon>Hexasterophora</taxon>
        <taxon>Lyssacinosida</taxon>
        <taxon>Leucopsacidae</taxon>
        <taxon>Oopsacas</taxon>
    </lineage>
</organism>
<feature type="compositionally biased region" description="Basic and acidic residues" evidence="1">
    <location>
        <begin position="736"/>
        <end position="745"/>
    </location>
</feature>
<dbReference type="PANTHER" id="PTHR45924:SF2">
    <property type="entry name" value="FI17866P1"/>
    <property type="match status" value="1"/>
</dbReference>
<evidence type="ECO:0000259" key="4">
    <source>
        <dbReference type="PROSITE" id="PS50010"/>
    </source>
</evidence>
<evidence type="ECO:0000256" key="2">
    <source>
        <dbReference type="SAM" id="Phobius"/>
    </source>
</evidence>
<feature type="compositionally biased region" description="Basic and acidic residues" evidence="1">
    <location>
        <begin position="704"/>
        <end position="713"/>
    </location>
</feature>
<dbReference type="InterPro" id="IPR011993">
    <property type="entry name" value="PH-like_dom_sf"/>
</dbReference>
<dbReference type="Gene3D" id="2.30.29.30">
    <property type="entry name" value="Pleckstrin-homology domain (PH domain)/Phosphotyrosine-binding domain (PTB)"/>
    <property type="match status" value="1"/>
</dbReference>
<feature type="compositionally biased region" description="Polar residues" evidence="1">
    <location>
        <begin position="25"/>
        <end position="36"/>
    </location>
</feature>
<proteinExistence type="predicted"/>
<dbReference type="InterPro" id="IPR055251">
    <property type="entry name" value="SOS1_NGEF_PH"/>
</dbReference>
<feature type="compositionally biased region" description="Polar residues" evidence="1">
    <location>
        <begin position="527"/>
        <end position="537"/>
    </location>
</feature>
<protein>
    <submittedName>
        <fullName evidence="5">Pleckstrin domain-containing family G member 2</fullName>
    </submittedName>
</protein>
<dbReference type="SUPFAM" id="SSF50729">
    <property type="entry name" value="PH domain-like"/>
    <property type="match status" value="1"/>
</dbReference>
<evidence type="ECO:0000256" key="1">
    <source>
        <dbReference type="SAM" id="MobiDB-lite"/>
    </source>
</evidence>
<feature type="compositionally biased region" description="Polar residues" evidence="1">
    <location>
        <begin position="1071"/>
        <end position="1095"/>
    </location>
</feature>
<keyword evidence="2" id="KW-0812">Transmembrane</keyword>
<name>A0AAV7JFH4_9METZ</name>
<dbReference type="GO" id="GO:0031267">
    <property type="term" value="F:small GTPase binding"/>
    <property type="evidence" value="ECO:0007669"/>
    <property type="project" value="TreeGrafter"/>
</dbReference>
<accession>A0AAV7JFH4</accession>
<dbReference type="SUPFAM" id="SSF48065">
    <property type="entry name" value="DBL homology domain (DH-domain)"/>
    <property type="match status" value="1"/>
</dbReference>
<comment type="caution">
    <text evidence="5">The sequence shown here is derived from an EMBL/GenBank/DDBJ whole genome shotgun (WGS) entry which is preliminary data.</text>
</comment>
<evidence type="ECO:0000259" key="3">
    <source>
        <dbReference type="PROSITE" id="PS50003"/>
    </source>
</evidence>
<keyword evidence="2" id="KW-0472">Membrane</keyword>
<dbReference type="InterPro" id="IPR000219">
    <property type="entry name" value="DH_dom"/>
</dbReference>
<evidence type="ECO:0000313" key="5">
    <source>
        <dbReference type="EMBL" id="KAI6647623.1"/>
    </source>
</evidence>
<dbReference type="GO" id="GO:0005085">
    <property type="term" value="F:guanyl-nucleotide exchange factor activity"/>
    <property type="evidence" value="ECO:0007669"/>
    <property type="project" value="InterPro"/>
</dbReference>
<dbReference type="PROSITE" id="PS50003">
    <property type="entry name" value="PH_DOMAIN"/>
    <property type="match status" value="1"/>
</dbReference>
<dbReference type="PANTHER" id="PTHR45924">
    <property type="entry name" value="FI17866P1"/>
    <property type="match status" value="1"/>
</dbReference>
<dbReference type="Pfam" id="PF22697">
    <property type="entry name" value="SOS1_NGEF_PH"/>
    <property type="match status" value="1"/>
</dbReference>
<feature type="region of interest" description="Disordered" evidence="1">
    <location>
        <begin position="761"/>
        <end position="791"/>
    </location>
</feature>
<evidence type="ECO:0000313" key="6">
    <source>
        <dbReference type="Proteomes" id="UP001165289"/>
    </source>
</evidence>
<dbReference type="SMART" id="SM00325">
    <property type="entry name" value="RhoGEF"/>
    <property type="match status" value="1"/>
</dbReference>
<feature type="compositionally biased region" description="Polar residues" evidence="1">
    <location>
        <begin position="1106"/>
        <end position="1124"/>
    </location>
</feature>
<dbReference type="InterPro" id="IPR035899">
    <property type="entry name" value="DBL_dom_sf"/>
</dbReference>
<feature type="region of interest" description="Disordered" evidence="1">
    <location>
        <begin position="503"/>
        <end position="550"/>
    </location>
</feature>
<feature type="region of interest" description="Disordered" evidence="1">
    <location>
        <begin position="1044"/>
        <end position="1124"/>
    </location>
</feature>
<feature type="domain" description="DH" evidence="4">
    <location>
        <begin position="141"/>
        <end position="330"/>
    </location>
</feature>
<keyword evidence="2" id="KW-1133">Transmembrane helix</keyword>
<feature type="region of interest" description="Disordered" evidence="1">
    <location>
        <begin position="702"/>
        <end position="745"/>
    </location>
</feature>
<feature type="region of interest" description="Disordered" evidence="1">
    <location>
        <begin position="1"/>
        <end position="56"/>
    </location>
</feature>
<dbReference type="EMBL" id="JAKMXF010000340">
    <property type="protein sequence ID" value="KAI6647623.1"/>
    <property type="molecule type" value="Genomic_DNA"/>
</dbReference>
<feature type="region of interest" description="Disordered" evidence="1">
    <location>
        <begin position="956"/>
        <end position="994"/>
    </location>
</feature>
<feature type="compositionally biased region" description="Polar residues" evidence="1">
    <location>
        <begin position="1"/>
        <end position="13"/>
    </location>
</feature>
<dbReference type="PROSITE" id="PS50010">
    <property type="entry name" value="DH_2"/>
    <property type="match status" value="1"/>
</dbReference>
<dbReference type="CDD" id="cd00160">
    <property type="entry name" value="RhoGEF"/>
    <property type="match status" value="1"/>
</dbReference>